<dbReference type="InterPro" id="IPR012675">
    <property type="entry name" value="Beta-grasp_dom_sf"/>
</dbReference>
<comment type="caution">
    <text evidence="1">The sequence shown here is derived from an EMBL/GenBank/DDBJ whole genome shotgun (WGS) entry which is preliminary data.</text>
</comment>
<proteinExistence type="predicted"/>
<evidence type="ECO:0000313" key="2">
    <source>
        <dbReference type="Proteomes" id="UP001501729"/>
    </source>
</evidence>
<dbReference type="Gene3D" id="3.10.20.30">
    <property type="match status" value="1"/>
</dbReference>
<name>A0AAV3UQR8_9EURY</name>
<dbReference type="AlphaFoldDB" id="A0AAV3UQR8"/>
<organism evidence="1 2">
    <name type="scientific">Haladaptatus pallidirubidus</name>
    <dbReference type="NCBI Taxonomy" id="1008152"/>
    <lineage>
        <taxon>Archaea</taxon>
        <taxon>Methanobacteriati</taxon>
        <taxon>Methanobacteriota</taxon>
        <taxon>Stenosarchaea group</taxon>
        <taxon>Halobacteria</taxon>
        <taxon>Halobacteriales</taxon>
        <taxon>Haladaptataceae</taxon>
        <taxon>Haladaptatus</taxon>
    </lineage>
</organism>
<evidence type="ECO:0000313" key="1">
    <source>
        <dbReference type="EMBL" id="GAA5063486.1"/>
    </source>
</evidence>
<dbReference type="EMBL" id="BAABKX010000026">
    <property type="protein sequence ID" value="GAA5063486.1"/>
    <property type="molecule type" value="Genomic_DNA"/>
</dbReference>
<dbReference type="SUPFAM" id="SSF54292">
    <property type="entry name" value="2Fe-2S ferredoxin-like"/>
    <property type="match status" value="1"/>
</dbReference>
<sequence>MPTIGYLNYDVLDDQGWDMNDDDLFDKAAAADFDDEDYGSLDVNEGEYILEAAEAQGALLVPRRCLRELRSHPLRG</sequence>
<reference evidence="1 2" key="1">
    <citation type="journal article" date="2019" name="Int. J. Syst. Evol. Microbiol.">
        <title>The Global Catalogue of Microorganisms (GCM) 10K type strain sequencing project: providing services to taxonomists for standard genome sequencing and annotation.</title>
        <authorList>
            <consortium name="The Broad Institute Genomics Platform"/>
            <consortium name="The Broad Institute Genome Sequencing Center for Infectious Disease"/>
            <person name="Wu L."/>
            <person name="Ma J."/>
        </authorList>
    </citation>
    <scope>NUCLEOTIDE SEQUENCE [LARGE SCALE GENOMIC DNA]</scope>
    <source>
        <strain evidence="1 2">JCM 17504</strain>
    </source>
</reference>
<protein>
    <submittedName>
        <fullName evidence="1">Uncharacterized protein</fullName>
    </submittedName>
</protein>
<dbReference type="GO" id="GO:0051536">
    <property type="term" value="F:iron-sulfur cluster binding"/>
    <property type="evidence" value="ECO:0007669"/>
    <property type="project" value="InterPro"/>
</dbReference>
<accession>A0AAV3UQR8</accession>
<gene>
    <name evidence="1" type="ORF">GCM10025751_52030</name>
</gene>
<dbReference type="InterPro" id="IPR036010">
    <property type="entry name" value="2Fe-2S_ferredoxin-like_sf"/>
</dbReference>
<keyword evidence="2" id="KW-1185">Reference proteome</keyword>
<dbReference type="Proteomes" id="UP001501729">
    <property type="component" value="Unassembled WGS sequence"/>
</dbReference>